<name>A0ABU9IHP0_9SPHN</name>
<gene>
    <name evidence="1" type="ORF">AAEO60_14780</name>
</gene>
<protein>
    <recommendedName>
        <fullName evidence="3">DNA-binding protein</fullName>
    </recommendedName>
</protein>
<evidence type="ECO:0000313" key="1">
    <source>
        <dbReference type="EMBL" id="MEL1251939.1"/>
    </source>
</evidence>
<dbReference type="EMBL" id="JBBYHV010000002">
    <property type="protein sequence ID" value="MEL1251939.1"/>
    <property type="molecule type" value="Genomic_DNA"/>
</dbReference>
<comment type="caution">
    <text evidence="1">The sequence shown here is derived from an EMBL/GenBank/DDBJ whole genome shotgun (WGS) entry which is preliminary data.</text>
</comment>
<dbReference type="Proteomes" id="UP001497045">
    <property type="component" value="Unassembled WGS sequence"/>
</dbReference>
<organism evidence="1 2">
    <name type="scientific">Aurantiacibacter gilvus</name>
    <dbReference type="NCBI Taxonomy" id="3139141"/>
    <lineage>
        <taxon>Bacteria</taxon>
        <taxon>Pseudomonadati</taxon>
        <taxon>Pseudomonadota</taxon>
        <taxon>Alphaproteobacteria</taxon>
        <taxon>Sphingomonadales</taxon>
        <taxon>Erythrobacteraceae</taxon>
        <taxon>Aurantiacibacter</taxon>
    </lineage>
</organism>
<dbReference type="RefSeq" id="WP_341674480.1">
    <property type="nucleotide sequence ID" value="NZ_JBBYHV010000002.1"/>
</dbReference>
<evidence type="ECO:0008006" key="3">
    <source>
        <dbReference type="Google" id="ProtNLM"/>
    </source>
</evidence>
<evidence type="ECO:0000313" key="2">
    <source>
        <dbReference type="Proteomes" id="UP001497045"/>
    </source>
</evidence>
<sequence>MAEYDYSALDPAFGKLAKPAQRALLNNAMRSPTDLASHSRDEVLALHGIGPTAMPTLEHALAAQGLAFRDA</sequence>
<reference evidence="1 2" key="1">
    <citation type="submission" date="2024-04" db="EMBL/GenBank/DDBJ databases">
        <title>Aurantiacibacter sp. DGU6 16S ribosomal RNA gene Genome sequencing and assembly.</title>
        <authorList>
            <person name="Park S."/>
        </authorList>
    </citation>
    <scope>NUCLEOTIDE SEQUENCE [LARGE SCALE GENOMIC DNA]</scope>
    <source>
        <strain evidence="1 2">DGU6</strain>
    </source>
</reference>
<accession>A0ABU9IHP0</accession>
<dbReference type="Gene3D" id="1.10.150.20">
    <property type="entry name" value="5' to 3' exonuclease, C-terminal subdomain"/>
    <property type="match status" value="1"/>
</dbReference>
<keyword evidence="2" id="KW-1185">Reference proteome</keyword>
<proteinExistence type="predicted"/>